<proteinExistence type="predicted"/>
<dbReference type="EMBL" id="SBII01000004">
    <property type="protein sequence ID" value="RWX01055.1"/>
    <property type="molecule type" value="Genomic_DNA"/>
</dbReference>
<evidence type="ECO:0000256" key="1">
    <source>
        <dbReference type="SAM" id="SignalP"/>
    </source>
</evidence>
<dbReference type="AlphaFoldDB" id="A0A444HC88"/>
<sequence>MKKINFIILILFTMLCKAQSPVKSLYDDRDINGAYYKDIYNDFDKFIGTWKYTNGSTSLTITLQKKVQYHKFFSNGDDYYLDVMVGEYKYIENGVEKINTLPFLFQNFDDPYKYNIAGSLIARPNSIYCLGCGPNDRKLVLQFSDPTREIEGYEPQMMFQRADSGGVQKLKLIFRTISGMIVEEGVEPPYSEYTVPFGEYLLVKQ</sequence>
<evidence type="ECO:0000259" key="2">
    <source>
        <dbReference type="Pfam" id="PF20448"/>
    </source>
</evidence>
<keyword evidence="4" id="KW-1185">Reference proteome</keyword>
<dbReference type="InterPro" id="IPR046551">
    <property type="entry name" value="DUF6705"/>
</dbReference>
<reference evidence="3 4" key="1">
    <citation type="submission" date="2019-01" db="EMBL/GenBank/DDBJ databases">
        <title>Flavobacterium sp. nov.,isolated from freshwater.</title>
        <authorList>
            <person name="Zhang R."/>
            <person name="Du Z.-J."/>
        </authorList>
    </citation>
    <scope>NUCLEOTIDE SEQUENCE [LARGE SCALE GENOMIC DNA]</scope>
    <source>
        <strain evidence="3 4">1E403</strain>
    </source>
</reference>
<feature type="signal peptide" evidence="1">
    <location>
        <begin position="1"/>
        <end position="18"/>
    </location>
</feature>
<feature type="domain" description="DUF6705" evidence="2">
    <location>
        <begin position="1"/>
        <end position="205"/>
    </location>
</feature>
<comment type="caution">
    <text evidence="3">The sequence shown here is derived from an EMBL/GenBank/DDBJ whole genome shotgun (WGS) entry which is preliminary data.</text>
</comment>
<evidence type="ECO:0000313" key="4">
    <source>
        <dbReference type="Proteomes" id="UP000287527"/>
    </source>
</evidence>
<organism evidence="3 4">
    <name type="scientific">Flavobacterium cerinum</name>
    <dbReference type="NCBI Taxonomy" id="2502784"/>
    <lineage>
        <taxon>Bacteria</taxon>
        <taxon>Pseudomonadati</taxon>
        <taxon>Bacteroidota</taxon>
        <taxon>Flavobacteriia</taxon>
        <taxon>Flavobacteriales</taxon>
        <taxon>Flavobacteriaceae</taxon>
        <taxon>Flavobacterium</taxon>
    </lineage>
</organism>
<dbReference type="RefSeq" id="WP_128389534.1">
    <property type="nucleotide sequence ID" value="NZ_SBII01000004.1"/>
</dbReference>
<name>A0A444HC88_9FLAO</name>
<feature type="chain" id="PRO_5019104213" description="DUF6705 domain-containing protein" evidence="1">
    <location>
        <begin position="19"/>
        <end position="205"/>
    </location>
</feature>
<dbReference type="Pfam" id="PF20448">
    <property type="entry name" value="DUF6705"/>
    <property type="match status" value="1"/>
</dbReference>
<protein>
    <recommendedName>
        <fullName evidence="2">DUF6705 domain-containing protein</fullName>
    </recommendedName>
</protein>
<accession>A0A444HC88</accession>
<keyword evidence="1" id="KW-0732">Signal</keyword>
<dbReference type="Proteomes" id="UP000287527">
    <property type="component" value="Unassembled WGS sequence"/>
</dbReference>
<dbReference type="OrthoDB" id="1261237at2"/>
<evidence type="ECO:0000313" key="3">
    <source>
        <dbReference type="EMBL" id="RWX01055.1"/>
    </source>
</evidence>
<gene>
    <name evidence="3" type="ORF">EPI11_08520</name>
</gene>